<dbReference type="RefSeq" id="WP_137378392.1">
    <property type="nucleotide sequence ID" value="NZ_CDHL01000033.1"/>
</dbReference>
<accession>A0ABX8KCY0</accession>
<keyword evidence="2" id="KW-1185">Reference proteome</keyword>
<dbReference type="Proteomes" id="UP000683579">
    <property type="component" value="Chromosome"/>
</dbReference>
<protein>
    <recommendedName>
        <fullName evidence="3">Lipoprotein</fullName>
    </recommendedName>
</protein>
<organism evidence="1 2">
    <name type="scientific">Citrobacter pasteurii</name>
    <dbReference type="NCBI Taxonomy" id="1563222"/>
    <lineage>
        <taxon>Bacteria</taxon>
        <taxon>Pseudomonadati</taxon>
        <taxon>Pseudomonadota</taxon>
        <taxon>Gammaproteobacteria</taxon>
        <taxon>Enterobacterales</taxon>
        <taxon>Enterobacteriaceae</taxon>
        <taxon>Citrobacter</taxon>
    </lineage>
</organism>
<evidence type="ECO:0000313" key="1">
    <source>
        <dbReference type="EMBL" id="QXA46125.1"/>
    </source>
</evidence>
<evidence type="ECO:0000313" key="2">
    <source>
        <dbReference type="Proteomes" id="UP000683579"/>
    </source>
</evidence>
<evidence type="ECO:0008006" key="3">
    <source>
        <dbReference type="Google" id="ProtNLM"/>
    </source>
</evidence>
<reference evidence="1 2" key="1">
    <citation type="submission" date="2021-06" db="EMBL/GenBank/DDBJ databases">
        <title>FDA dAtabase for Regulatory Grade micrObial Sequences (FDA-ARGOS): Supporting development and validation of Infectious Disease Dx tests.</title>
        <authorList>
            <person name="Sproer C."/>
            <person name="Gronow S."/>
            <person name="Severitt S."/>
            <person name="Schroder I."/>
            <person name="Tallon L."/>
            <person name="Sadzewicz L."/>
            <person name="Zhao X."/>
            <person name="Boylan J."/>
            <person name="Ott S."/>
            <person name="Bowen H."/>
            <person name="Vavikolanu K."/>
            <person name="Mehta A."/>
            <person name="Aluvathingal J."/>
            <person name="Nadendla S."/>
            <person name="Lowell S."/>
            <person name="Myers T."/>
            <person name="Yan Y."/>
        </authorList>
    </citation>
    <scope>NUCLEOTIDE SEQUENCE [LARGE SCALE GENOMIC DNA]</scope>
    <source>
        <strain evidence="1 2">FDAARGOS 1424</strain>
    </source>
</reference>
<dbReference type="PROSITE" id="PS51257">
    <property type="entry name" value="PROKAR_LIPOPROTEIN"/>
    <property type="match status" value="1"/>
</dbReference>
<proteinExistence type="predicted"/>
<sequence length="118" mass="13558">MERMNISRIIICACFLMSGCAKNIPDVVKKPPQGQVSCYQNINALKVLDKKSFDVYKKQFDKINELYVFYNKQKSQLDSESAEIIKLEVNSKLMVVCSRVRNAVFNVMNQQASELDKL</sequence>
<name>A0ABX8KCY0_9ENTR</name>
<dbReference type="EMBL" id="CP077262">
    <property type="protein sequence ID" value="QXA46125.1"/>
    <property type="molecule type" value="Genomic_DNA"/>
</dbReference>
<gene>
    <name evidence="1" type="ORF">I6L54_06955</name>
</gene>